<name>A0A7W5CCV7_9BACL</name>
<dbReference type="Proteomes" id="UP000518605">
    <property type="component" value="Unassembled WGS sequence"/>
</dbReference>
<keyword evidence="3" id="KW-1185">Reference proteome</keyword>
<accession>A0A7W5CCV7</accession>
<dbReference type="AlphaFoldDB" id="A0A7W5CCV7"/>
<comment type="caution">
    <text evidence="2">The sequence shown here is derived from an EMBL/GenBank/DDBJ whole genome shotgun (WGS) entry which is preliminary data.</text>
</comment>
<dbReference type="EMBL" id="JACHXW010000023">
    <property type="protein sequence ID" value="MBB3155345.1"/>
    <property type="molecule type" value="Genomic_DNA"/>
</dbReference>
<evidence type="ECO:0000313" key="3">
    <source>
        <dbReference type="Proteomes" id="UP000518605"/>
    </source>
</evidence>
<evidence type="ECO:0000313" key="2">
    <source>
        <dbReference type="EMBL" id="MBB3155345.1"/>
    </source>
</evidence>
<feature type="chain" id="PRO_5031127103" evidence="1">
    <location>
        <begin position="28"/>
        <end position="253"/>
    </location>
</feature>
<feature type="signal peptide" evidence="1">
    <location>
        <begin position="1"/>
        <end position="27"/>
    </location>
</feature>
<reference evidence="2 3" key="1">
    <citation type="submission" date="2020-08" db="EMBL/GenBank/DDBJ databases">
        <title>Genomic Encyclopedia of Type Strains, Phase III (KMG-III): the genomes of soil and plant-associated and newly described type strains.</title>
        <authorList>
            <person name="Whitman W."/>
        </authorList>
    </citation>
    <scope>NUCLEOTIDE SEQUENCE [LARGE SCALE GENOMIC DNA]</scope>
    <source>
        <strain evidence="2 3">CECT 8234</strain>
    </source>
</reference>
<gene>
    <name evidence="2" type="ORF">FHS16_005453</name>
</gene>
<organism evidence="2 3">
    <name type="scientific">Paenibacillus endophyticus</name>
    <dbReference type="NCBI Taxonomy" id="1294268"/>
    <lineage>
        <taxon>Bacteria</taxon>
        <taxon>Bacillati</taxon>
        <taxon>Bacillota</taxon>
        <taxon>Bacilli</taxon>
        <taxon>Bacillales</taxon>
        <taxon>Paenibacillaceae</taxon>
        <taxon>Paenibacillus</taxon>
    </lineage>
</organism>
<evidence type="ECO:0000256" key="1">
    <source>
        <dbReference type="SAM" id="SignalP"/>
    </source>
</evidence>
<protein>
    <submittedName>
        <fullName evidence="2">Uncharacterized protein</fullName>
    </submittedName>
</protein>
<sequence>MSKVRNGYVLSISILLASSVFFSSSYAQGLPNSHASDSKEVNKRVEELEKRLNQLEPPEPISIIKSPEEVETEKYYPSDTIPIPEIMDNGTKIPFNVIKNDPNYKRPVYEEHWHSTYWGGRWSYVPNRIHYALHRLFTTYDIGISGELNFKQNVSIDFPMFQNKTDLDLYIVVFQTTVTDVYTIGNQVIVVGTPERNGVQVLTVKTGDLHPSDLRKLLLIQLATPLGHELDYSLIVYESPDFWLKQIQKAKER</sequence>
<proteinExistence type="predicted"/>
<dbReference type="RefSeq" id="WP_246431981.1">
    <property type="nucleotide sequence ID" value="NZ_CBCSLB010000021.1"/>
</dbReference>
<keyword evidence="1" id="KW-0732">Signal</keyword>